<feature type="non-terminal residue" evidence="1">
    <location>
        <position position="1"/>
    </location>
</feature>
<evidence type="ECO:0000313" key="2">
    <source>
        <dbReference type="EMBL" id="CAF4873454.1"/>
    </source>
</evidence>
<dbReference type="EMBL" id="CAJOBP010009210">
    <property type="protein sequence ID" value="CAF4548383.1"/>
    <property type="molecule type" value="Genomic_DNA"/>
</dbReference>
<dbReference type="AlphaFoldDB" id="A0A820YIQ0"/>
<name>A0A820YIQ0_9BILA</name>
<organism evidence="1 3">
    <name type="scientific">Rotaria socialis</name>
    <dbReference type="NCBI Taxonomy" id="392032"/>
    <lineage>
        <taxon>Eukaryota</taxon>
        <taxon>Metazoa</taxon>
        <taxon>Spiralia</taxon>
        <taxon>Gnathifera</taxon>
        <taxon>Rotifera</taxon>
        <taxon>Eurotatoria</taxon>
        <taxon>Bdelloidea</taxon>
        <taxon>Philodinida</taxon>
        <taxon>Philodinidae</taxon>
        <taxon>Rotaria</taxon>
    </lineage>
</organism>
<proteinExistence type="predicted"/>
<gene>
    <name evidence="2" type="ORF">QYT958_LOCUS28821</name>
    <name evidence="1" type="ORF">UJA718_LOCUS29201</name>
</gene>
<dbReference type="Proteomes" id="UP000663873">
    <property type="component" value="Unassembled WGS sequence"/>
</dbReference>
<protein>
    <submittedName>
        <fullName evidence="1">Uncharacterized protein</fullName>
    </submittedName>
</protein>
<reference evidence="1" key="1">
    <citation type="submission" date="2021-02" db="EMBL/GenBank/DDBJ databases">
        <authorList>
            <person name="Nowell W R."/>
        </authorList>
    </citation>
    <scope>NUCLEOTIDE SEQUENCE</scope>
</reference>
<comment type="caution">
    <text evidence="1">The sequence shown here is derived from an EMBL/GenBank/DDBJ whole genome shotgun (WGS) entry which is preliminary data.</text>
</comment>
<dbReference type="EMBL" id="CAJOBR010008062">
    <property type="protein sequence ID" value="CAF4873454.1"/>
    <property type="molecule type" value="Genomic_DNA"/>
</dbReference>
<sequence length="229" mass="26246">NSTSPASTSTLFDEEFLHYMDFLFIMYLLGMCENDRQTNWSQYMKLILDYNDQCVYEPVFNGDSIETRKQTVLSFVTHLFLSAKMIRWVYDLCLNRGSTMNSTSSSNINVEYQRTIGNQNQQSDHNSLEFFTGSALASMIAMSSIAPANNANILLDLSNKDDAVNNNNSKTILEQHPYNEQINFDGFQRQFEPLMNYSRSLLSDNLEESSNTKYNANLNYSHSQICTIS</sequence>
<dbReference type="Proteomes" id="UP000663848">
    <property type="component" value="Unassembled WGS sequence"/>
</dbReference>
<accession>A0A820YIQ0</accession>
<keyword evidence="3" id="KW-1185">Reference proteome</keyword>
<evidence type="ECO:0000313" key="1">
    <source>
        <dbReference type="EMBL" id="CAF4548383.1"/>
    </source>
</evidence>
<evidence type="ECO:0000313" key="3">
    <source>
        <dbReference type="Proteomes" id="UP000663873"/>
    </source>
</evidence>